<dbReference type="PRINTS" id="PR00038">
    <property type="entry name" value="HTHLUXR"/>
</dbReference>
<dbReference type="InterPro" id="IPR011990">
    <property type="entry name" value="TPR-like_helical_dom_sf"/>
</dbReference>
<dbReference type="PANTHER" id="PTHR47691">
    <property type="entry name" value="REGULATOR-RELATED"/>
    <property type="match status" value="1"/>
</dbReference>
<name>A0ABN3QM60_9ACTN</name>
<sequence length="777" mass="85005">MASVALERRAGWLPAEVTRFVGRKRELSEGKRLLEASRLVTLTGASGVGKTRLALHLAAEARPGYADGAWFVDLSALRDAELLAHTVAEALHVPDQSTRDRLDMLADHLADRQLLLVLDTCEHLVDACAMLAEVLLRAAPRLHLLATSREPLDVLGEHTMVLPPLSLPDAEGPGAEGVAEAIAMSDAVALFADRAAAVVPGFTLSENDLGAVARLCRRLDGIPLAIELAAVRLRALSVEQLVERLDDRFRLLGTHRAQRAGRSRHQTLRAAVQWSHELCTPREALLWARLTVFPGGFDLTAAEHVCADAENAATGLPADAVYETLARLVEKSIVLREEGGRRYRMLDTLREYGGDLLAGLGEKERLRRSHRDWFLSLAIRAEAEAFGADQPERLDRLMREHANLRAALDYSVTTPGEAAQARRMTVALAQFWFSAGLLGEGRLWLGKALDADGGHDATSDRAKALCLAGLLAVLQGDLEAAERFQAAAVPLASDGLERAYTVELAGLVAFFRGDLETALPLLAEPAPDGDIWTMLRLPLLAAVHCLTGEIDRALEFCEECQVVSSECGDQWCLAYATWVRGLAHCLRGDPEAATVEARRTLGLMRDLNDRLGGAMALDLAASCAGFTGSYERSARLFGAAERMWRMVGAPMFFGPAYLSLREVVLAEVRGSLGERCWQVFHDEGLRLGLDEAVEHAMDERPGVNAHDVDPWEPLTRREREIAALVAQGLSNREISERLVIAKRTVDSHLEHILAKLEMASRTQIAAWVTERRRPARD</sequence>
<dbReference type="Pfam" id="PF00196">
    <property type="entry name" value="GerE"/>
    <property type="match status" value="1"/>
</dbReference>
<dbReference type="Gene3D" id="3.40.50.300">
    <property type="entry name" value="P-loop containing nucleotide triphosphate hydrolases"/>
    <property type="match status" value="1"/>
</dbReference>
<keyword evidence="3" id="KW-1185">Reference proteome</keyword>
<dbReference type="PANTHER" id="PTHR47691:SF3">
    <property type="entry name" value="HTH-TYPE TRANSCRIPTIONAL REGULATOR RV0890C-RELATED"/>
    <property type="match status" value="1"/>
</dbReference>
<dbReference type="SUPFAM" id="SSF52540">
    <property type="entry name" value="P-loop containing nucleoside triphosphate hydrolases"/>
    <property type="match status" value="1"/>
</dbReference>
<dbReference type="RefSeq" id="WP_344547692.1">
    <property type="nucleotide sequence ID" value="NZ_BAAATD010000015.1"/>
</dbReference>
<evidence type="ECO:0000259" key="1">
    <source>
        <dbReference type="PROSITE" id="PS50043"/>
    </source>
</evidence>
<dbReference type="PROSITE" id="PS50043">
    <property type="entry name" value="HTH_LUXR_2"/>
    <property type="match status" value="1"/>
</dbReference>
<dbReference type="InterPro" id="IPR016032">
    <property type="entry name" value="Sig_transdc_resp-reg_C-effctor"/>
</dbReference>
<dbReference type="InterPro" id="IPR000792">
    <property type="entry name" value="Tscrpt_reg_LuxR_C"/>
</dbReference>
<organism evidence="2 3">
    <name type="scientific">Actinomadura fulvescens</name>
    <dbReference type="NCBI Taxonomy" id="46160"/>
    <lineage>
        <taxon>Bacteria</taxon>
        <taxon>Bacillati</taxon>
        <taxon>Actinomycetota</taxon>
        <taxon>Actinomycetes</taxon>
        <taxon>Streptosporangiales</taxon>
        <taxon>Thermomonosporaceae</taxon>
        <taxon>Actinomadura</taxon>
    </lineage>
</organism>
<evidence type="ECO:0000313" key="3">
    <source>
        <dbReference type="Proteomes" id="UP001501509"/>
    </source>
</evidence>
<dbReference type="EMBL" id="BAAATD010000015">
    <property type="protein sequence ID" value="GAA2630071.1"/>
    <property type="molecule type" value="Genomic_DNA"/>
</dbReference>
<reference evidence="2 3" key="1">
    <citation type="journal article" date="2019" name="Int. J. Syst. Evol. Microbiol.">
        <title>The Global Catalogue of Microorganisms (GCM) 10K type strain sequencing project: providing services to taxonomists for standard genome sequencing and annotation.</title>
        <authorList>
            <consortium name="The Broad Institute Genomics Platform"/>
            <consortium name="The Broad Institute Genome Sequencing Center for Infectious Disease"/>
            <person name="Wu L."/>
            <person name="Ma J."/>
        </authorList>
    </citation>
    <scope>NUCLEOTIDE SEQUENCE [LARGE SCALE GENOMIC DNA]</scope>
    <source>
        <strain evidence="2 3">JCM 6833</strain>
    </source>
</reference>
<dbReference type="Pfam" id="PF13401">
    <property type="entry name" value="AAA_22"/>
    <property type="match status" value="1"/>
</dbReference>
<gene>
    <name evidence="2" type="ORF">GCM10010411_79760</name>
</gene>
<dbReference type="SMART" id="SM00421">
    <property type="entry name" value="HTH_LUXR"/>
    <property type="match status" value="1"/>
</dbReference>
<evidence type="ECO:0000313" key="2">
    <source>
        <dbReference type="EMBL" id="GAA2630071.1"/>
    </source>
</evidence>
<dbReference type="InterPro" id="IPR049945">
    <property type="entry name" value="AAA_22"/>
</dbReference>
<dbReference type="InterPro" id="IPR027417">
    <property type="entry name" value="P-loop_NTPase"/>
</dbReference>
<comment type="caution">
    <text evidence="2">The sequence shown here is derived from an EMBL/GenBank/DDBJ whole genome shotgun (WGS) entry which is preliminary data.</text>
</comment>
<dbReference type="PROSITE" id="PS00622">
    <property type="entry name" value="HTH_LUXR_1"/>
    <property type="match status" value="1"/>
</dbReference>
<dbReference type="SUPFAM" id="SSF46894">
    <property type="entry name" value="C-terminal effector domain of the bipartite response regulators"/>
    <property type="match status" value="1"/>
</dbReference>
<dbReference type="SUPFAM" id="SSF48452">
    <property type="entry name" value="TPR-like"/>
    <property type="match status" value="1"/>
</dbReference>
<dbReference type="Gene3D" id="1.25.40.10">
    <property type="entry name" value="Tetratricopeptide repeat domain"/>
    <property type="match status" value="1"/>
</dbReference>
<dbReference type="Gene3D" id="1.10.10.10">
    <property type="entry name" value="Winged helix-like DNA-binding domain superfamily/Winged helix DNA-binding domain"/>
    <property type="match status" value="1"/>
</dbReference>
<accession>A0ABN3QM60</accession>
<dbReference type="PRINTS" id="PR00364">
    <property type="entry name" value="DISEASERSIST"/>
</dbReference>
<dbReference type="Proteomes" id="UP001501509">
    <property type="component" value="Unassembled WGS sequence"/>
</dbReference>
<feature type="domain" description="HTH luxR-type" evidence="1">
    <location>
        <begin position="707"/>
        <end position="772"/>
    </location>
</feature>
<dbReference type="InterPro" id="IPR036388">
    <property type="entry name" value="WH-like_DNA-bd_sf"/>
</dbReference>
<dbReference type="CDD" id="cd06170">
    <property type="entry name" value="LuxR_C_like"/>
    <property type="match status" value="1"/>
</dbReference>
<proteinExistence type="predicted"/>
<protein>
    <submittedName>
        <fullName evidence="2">LuxR family transcriptional regulator</fullName>
    </submittedName>
</protein>